<feature type="transmembrane region" description="Helical" evidence="1">
    <location>
        <begin position="7"/>
        <end position="31"/>
    </location>
</feature>
<evidence type="ECO:0000256" key="1">
    <source>
        <dbReference type="SAM" id="Phobius"/>
    </source>
</evidence>
<keyword evidence="1" id="KW-0812">Transmembrane</keyword>
<dbReference type="RefSeq" id="WP_255970545.1">
    <property type="nucleotide sequence ID" value="NZ_JANFQF010000012.1"/>
</dbReference>
<sequence length="124" mass="12766">MANGRDGSIWVAIFAAHAGLVLGLTLLFLIVADLGHGSAGVNLGAGLLLLPLLPLGLPWSVPMITEPYRFDPAAETLAHALSFAPADLNVALHGLVLPAWRRGAYAAPGTVIRGSRLRAPSGDG</sequence>
<feature type="transmembrane region" description="Helical" evidence="1">
    <location>
        <begin position="43"/>
        <end position="61"/>
    </location>
</feature>
<accession>A0ABT1QI00</accession>
<name>A0ABT1QI00_9NOCA</name>
<keyword evidence="1" id="KW-1133">Transmembrane helix</keyword>
<gene>
    <name evidence="2" type="ORF">NOF53_16310</name>
</gene>
<protein>
    <submittedName>
        <fullName evidence="2">Uncharacterized protein</fullName>
    </submittedName>
</protein>
<dbReference type="Proteomes" id="UP001524501">
    <property type="component" value="Unassembled WGS sequence"/>
</dbReference>
<organism evidence="2 3">
    <name type="scientific">Rhodococcus tibetensis</name>
    <dbReference type="NCBI Taxonomy" id="2965064"/>
    <lineage>
        <taxon>Bacteria</taxon>
        <taxon>Bacillati</taxon>
        <taxon>Actinomycetota</taxon>
        <taxon>Actinomycetes</taxon>
        <taxon>Mycobacteriales</taxon>
        <taxon>Nocardiaceae</taxon>
        <taxon>Rhodococcus</taxon>
    </lineage>
</organism>
<keyword evidence="1" id="KW-0472">Membrane</keyword>
<proteinExistence type="predicted"/>
<reference evidence="2 3" key="1">
    <citation type="submission" date="2022-07" db="EMBL/GenBank/DDBJ databases">
        <title>Degradation activity of malathion, p-nitrophenol and potential low-temperature adaptation strategy of Rhodococcus sp. FXJ9.536.</title>
        <authorList>
            <person name="Huang J."/>
            <person name="Huang Y."/>
        </authorList>
    </citation>
    <scope>NUCLEOTIDE SEQUENCE [LARGE SCALE GENOMIC DNA]</scope>
    <source>
        <strain evidence="2 3">FXJ9.536</strain>
    </source>
</reference>
<comment type="caution">
    <text evidence="2">The sequence shown here is derived from an EMBL/GenBank/DDBJ whole genome shotgun (WGS) entry which is preliminary data.</text>
</comment>
<evidence type="ECO:0000313" key="3">
    <source>
        <dbReference type="Proteomes" id="UP001524501"/>
    </source>
</evidence>
<dbReference type="EMBL" id="JANFQF010000012">
    <property type="protein sequence ID" value="MCQ4120715.1"/>
    <property type="molecule type" value="Genomic_DNA"/>
</dbReference>
<keyword evidence="3" id="KW-1185">Reference proteome</keyword>
<evidence type="ECO:0000313" key="2">
    <source>
        <dbReference type="EMBL" id="MCQ4120715.1"/>
    </source>
</evidence>